<dbReference type="EMBL" id="CP097320">
    <property type="protein sequence ID" value="UQX09991.1"/>
    <property type="molecule type" value="Genomic_DNA"/>
</dbReference>
<dbReference type="Pfam" id="PF07973">
    <property type="entry name" value="tRNA_SAD"/>
    <property type="match status" value="1"/>
</dbReference>
<dbReference type="InterPro" id="IPR003156">
    <property type="entry name" value="DHHA1_dom"/>
</dbReference>
<keyword evidence="11" id="KW-0862">Zinc</keyword>
<dbReference type="InterPro" id="IPR018164">
    <property type="entry name" value="Ala-tRNA-synth_IIc_N"/>
</dbReference>
<keyword evidence="8 11" id="KW-0030">Aminoacyl-tRNA synthetase</keyword>
<keyword evidence="2 11" id="KW-0820">tRNA-binding</keyword>
<evidence type="ECO:0000256" key="10">
    <source>
        <dbReference type="ARBA" id="ARBA00048300"/>
    </source>
</evidence>
<evidence type="ECO:0000256" key="11">
    <source>
        <dbReference type="HAMAP-Rule" id="MF_00036"/>
    </source>
</evidence>
<proteinExistence type="inferred from homology"/>
<gene>
    <name evidence="11 13" type="primary">alaS</name>
    <name evidence="13" type="ORF">M5I08_17420</name>
</gene>
<comment type="function">
    <text evidence="9 11">Catalyzes the attachment of alanine to tRNA(Ala) in a two-step reaction: alanine is first activated by ATP to form Ala-AMP and then transferred to the acceptor end of tRNA(Ala). Also edits incorrectly charged Ser-tRNA(Ala) and Gly-tRNA(Ala) via its editing domain.</text>
</comment>
<dbReference type="InterPro" id="IPR018165">
    <property type="entry name" value="Ala-tRNA-synth_IIc_core"/>
</dbReference>
<reference evidence="13" key="1">
    <citation type="submission" date="2022-05" db="EMBL/GenBank/DDBJ databases">
        <title>A methanotrophic Mycobacterium dominates a cave microbial ecosystem.</title>
        <authorList>
            <person name="Van Spanning R.J.M."/>
            <person name="Guan Q."/>
            <person name="Melkonian C."/>
            <person name="Gallant J."/>
            <person name="Polerecky L."/>
            <person name="Flot J.-F."/>
            <person name="Brandt B.W."/>
            <person name="Braster M."/>
            <person name="Iturbe Espinoza P."/>
            <person name="Aerts J."/>
            <person name="Meima-Franke M."/>
            <person name="Piersma S.R."/>
            <person name="Bunduc C."/>
            <person name="Ummels R."/>
            <person name="Pain A."/>
            <person name="Fleming E.J."/>
            <person name="van der Wel N."/>
            <person name="Gherman V.D."/>
            <person name="Sarbu S.M."/>
            <person name="Bodelier P.L.E."/>
            <person name="Bitter W."/>
        </authorList>
    </citation>
    <scope>NUCLEOTIDE SEQUENCE</scope>
    <source>
        <strain evidence="13">Sulfur Cave</strain>
    </source>
</reference>
<comment type="similarity">
    <text evidence="1 11">Belongs to the class-II aminoacyl-tRNA synthetase family.</text>
</comment>
<feature type="binding site" evidence="11">
    <location>
        <position position="580"/>
    </location>
    <ligand>
        <name>Zn(2+)</name>
        <dbReference type="ChEBI" id="CHEBI:29105"/>
    </ligand>
</feature>
<evidence type="ECO:0000256" key="6">
    <source>
        <dbReference type="ARBA" id="ARBA00022884"/>
    </source>
</evidence>
<dbReference type="Proteomes" id="UP001056610">
    <property type="component" value="Chromosome"/>
</dbReference>
<dbReference type="PANTHER" id="PTHR11777">
    <property type="entry name" value="ALANYL-TRNA SYNTHETASE"/>
    <property type="match status" value="1"/>
</dbReference>
<keyword evidence="6 11" id="KW-0694">RNA-binding</keyword>
<dbReference type="EC" id="6.1.1.7" evidence="11"/>
<keyword evidence="11" id="KW-0479">Metal-binding</keyword>
<dbReference type="PANTHER" id="PTHR11777:SF9">
    <property type="entry name" value="ALANINE--TRNA LIGASE, CYTOPLASMIC"/>
    <property type="match status" value="1"/>
</dbReference>
<evidence type="ECO:0000256" key="5">
    <source>
        <dbReference type="ARBA" id="ARBA00022840"/>
    </source>
</evidence>
<dbReference type="PROSITE" id="PS50860">
    <property type="entry name" value="AA_TRNA_LIGASE_II_ALA"/>
    <property type="match status" value="1"/>
</dbReference>
<evidence type="ECO:0000313" key="14">
    <source>
        <dbReference type="Proteomes" id="UP001056610"/>
    </source>
</evidence>
<accession>A0ABY4QJ20</accession>
<dbReference type="InterPro" id="IPR050058">
    <property type="entry name" value="Ala-tRNA_ligase"/>
</dbReference>
<evidence type="ECO:0000259" key="12">
    <source>
        <dbReference type="PROSITE" id="PS50860"/>
    </source>
</evidence>
<dbReference type="InterPro" id="IPR002318">
    <property type="entry name" value="Ala-tRNA-lgiase_IIc"/>
</dbReference>
<dbReference type="CDD" id="cd00673">
    <property type="entry name" value="AlaRS_core"/>
    <property type="match status" value="1"/>
</dbReference>
<dbReference type="GO" id="GO:0004813">
    <property type="term" value="F:alanine-tRNA ligase activity"/>
    <property type="evidence" value="ECO:0007669"/>
    <property type="project" value="UniProtKB-EC"/>
</dbReference>
<evidence type="ECO:0000256" key="4">
    <source>
        <dbReference type="ARBA" id="ARBA00022741"/>
    </source>
</evidence>
<keyword evidence="4 11" id="KW-0547">Nucleotide-binding</keyword>
<feature type="binding site" evidence="11">
    <location>
        <position position="584"/>
    </location>
    <ligand>
        <name>Zn(2+)</name>
        <dbReference type="ChEBI" id="CHEBI:29105"/>
    </ligand>
</feature>
<evidence type="ECO:0000256" key="3">
    <source>
        <dbReference type="ARBA" id="ARBA00022598"/>
    </source>
</evidence>
<sequence>MQTHEIRKRFLDHFVKAGHCEVPSASVILDDPNLLFVNAGMVQFVPFFLGQRTPPYTTATSIQKCIRTPDIDEVGITTRHNTFFQMAGNFSFGDYFKRGAIELAWSLLTNSVADGGYGFDPEKLWATVYLDDDEAAKLWEDVAGLPAQRIQRRGMADNYWSMGIPGPCGPSSEIYYDRGPEYGPEGGPLASEERYIEIWNLVFMQNERGEGSAKDDYEILGPLPRKNIDTGMGVERVAVLLQGVHNVYETDLLRPVIDTVAARAPRGYDVGTPEDDVRYRIIADHSRTAAILIGDGVSPGNDGRGYVLRRLLRRVIRSAKLLGIDGPVVGDLMATVRDAMGPSYPELVADFDRIRRIAVAEETAFNRTLQSGSRLFDEVAGATKRSGADVLSGSDAFTLHDTYGFPIELTLEMAAEAGLQVDETGFHELMLQQRQRAKADAAARKHAHADLSAYRELVDAGPTEFTGFDELTSQARILGIFVDGKRVPVVAHGIDGADRVELVLDRTPLYAESGGQVADVGSISGAGASESARAAVTDVQKIAKTLWVHRVNVESGEFVEGDVVTAAVEPGWRKGAAQGHSGTHMVHAALREVLGPNAVQAGSLNRPGYLRFDFNWQGPLSDTQSSQIQEVANQAVQADFEVHTFSERLDKAKAMGALALFGESYPDEVRVVEIGGPFSLELCGGTHVRNSAQIGPVTILGESSVGSGVRRVEAYVGLESFRRLAKERALMAGLASSLKVPSEEVPARVANLVDRLKAAEKELERIRLAAARSAAVNAAAGAQRIGDVRVVAQRMSGGMTAADLRSLVGEIRGKLGSDPAVVALIAESDGGSVPYAVAANPAAQERGIRANDLVKQLAAAVDGRGGGKTDLAQGSGKDASGIDAALDAVRAEIARVS</sequence>
<keyword evidence="14" id="KW-1185">Reference proteome</keyword>
<dbReference type="Pfam" id="PF01411">
    <property type="entry name" value="tRNA-synt_2c"/>
    <property type="match status" value="1"/>
</dbReference>
<evidence type="ECO:0000256" key="2">
    <source>
        <dbReference type="ARBA" id="ARBA00022555"/>
    </source>
</evidence>
<feature type="binding site" evidence="11">
    <location>
        <position position="687"/>
    </location>
    <ligand>
        <name>Zn(2+)</name>
        <dbReference type="ChEBI" id="CHEBI:29105"/>
    </ligand>
</feature>
<dbReference type="NCBIfam" id="TIGR00344">
    <property type="entry name" value="alaS"/>
    <property type="match status" value="1"/>
</dbReference>
<protein>
    <recommendedName>
        <fullName evidence="11">Alanine--tRNA ligase</fullName>
        <ecNumber evidence="11">6.1.1.7</ecNumber>
    </recommendedName>
    <alternativeName>
        <fullName evidence="11">Alanyl-tRNA synthetase</fullName>
        <shortName evidence="11">AlaRS</shortName>
    </alternativeName>
</protein>
<dbReference type="SMART" id="SM00863">
    <property type="entry name" value="tRNA_SAD"/>
    <property type="match status" value="1"/>
</dbReference>
<comment type="subcellular location">
    <subcellularLocation>
        <location evidence="11">Cytoplasm</location>
    </subcellularLocation>
</comment>
<keyword evidence="5 11" id="KW-0067">ATP-binding</keyword>
<dbReference type="InterPro" id="IPR012947">
    <property type="entry name" value="tRNA_SAD"/>
</dbReference>
<name>A0ABY4QJ20_9MYCO</name>
<keyword evidence="3 11" id="KW-0436">Ligase</keyword>
<evidence type="ECO:0000256" key="9">
    <source>
        <dbReference type="ARBA" id="ARBA00024779"/>
    </source>
</evidence>
<dbReference type="HAMAP" id="MF_00036_B">
    <property type="entry name" value="Ala_tRNA_synth_B"/>
    <property type="match status" value="1"/>
</dbReference>
<keyword evidence="11" id="KW-0963">Cytoplasm</keyword>
<feature type="binding site" evidence="11">
    <location>
        <position position="683"/>
    </location>
    <ligand>
        <name>Zn(2+)</name>
        <dbReference type="ChEBI" id="CHEBI:29105"/>
    </ligand>
</feature>
<evidence type="ECO:0000256" key="8">
    <source>
        <dbReference type="ARBA" id="ARBA00023146"/>
    </source>
</evidence>
<evidence type="ECO:0000256" key="7">
    <source>
        <dbReference type="ARBA" id="ARBA00022917"/>
    </source>
</evidence>
<comment type="catalytic activity">
    <reaction evidence="10 11">
        <text>tRNA(Ala) + L-alanine + ATP = L-alanyl-tRNA(Ala) + AMP + diphosphate</text>
        <dbReference type="Rhea" id="RHEA:12540"/>
        <dbReference type="Rhea" id="RHEA-COMP:9657"/>
        <dbReference type="Rhea" id="RHEA-COMP:9923"/>
        <dbReference type="ChEBI" id="CHEBI:30616"/>
        <dbReference type="ChEBI" id="CHEBI:33019"/>
        <dbReference type="ChEBI" id="CHEBI:57972"/>
        <dbReference type="ChEBI" id="CHEBI:78442"/>
        <dbReference type="ChEBI" id="CHEBI:78497"/>
        <dbReference type="ChEBI" id="CHEBI:456215"/>
        <dbReference type="EC" id="6.1.1.7"/>
    </reaction>
</comment>
<feature type="domain" description="Alanyl-transfer RNA synthetases family profile" evidence="12">
    <location>
        <begin position="1"/>
        <end position="726"/>
    </location>
</feature>
<comment type="cofactor">
    <cofactor evidence="11">
        <name>Zn(2+)</name>
        <dbReference type="ChEBI" id="CHEBI:29105"/>
    </cofactor>
    <text evidence="11">Binds 1 zinc ion per subunit.</text>
</comment>
<evidence type="ECO:0000256" key="1">
    <source>
        <dbReference type="ARBA" id="ARBA00008226"/>
    </source>
</evidence>
<dbReference type="Pfam" id="PF02272">
    <property type="entry name" value="DHHA1"/>
    <property type="match status" value="1"/>
</dbReference>
<keyword evidence="7 11" id="KW-0648">Protein biosynthesis</keyword>
<dbReference type="RefSeq" id="WP_219067837.1">
    <property type="nucleotide sequence ID" value="NZ_CAJUXY010000025.1"/>
</dbReference>
<organism evidence="13 14">
    <name type="scientific">Candidatus Mycobacterium methanotrophicum</name>
    <dbReference type="NCBI Taxonomy" id="2943498"/>
    <lineage>
        <taxon>Bacteria</taxon>
        <taxon>Bacillati</taxon>
        <taxon>Actinomycetota</taxon>
        <taxon>Actinomycetes</taxon>
        <taxon>Mycobacteriales</taxon>
        <taxon>Mycobacteriaceae</taxon>
        <taxon>Mycobacterium</taxon>
    </lineage>
</organism>
<dbReference type="InterPro" id="IPR023033">
    <property type="entry name" value="Ala_tRNA_ligase_euk/bac"/>
</dbReference>
<comment type="domain">
    <text evidence="11">Consists of three domains; the N-terminal catalytic domain, the editing domain and the C-terminal C-Ala domain. The editing domain removes incorrectly charged amino acids, while the C-Ala domain, along with tRNA(Ala), serves as a bridge to cooperatively bring together the editing and aminoacylation centers thus stimulating deacylation of misacylated tRNAs.</text>
</comment>
<evidence type="ECO:0000313" key="13">
    <source>
        <dbReference type="EMBL" id="UQX09991.1"/>
    </source>
</evidence>